<keyword evidence="1" id="KW-0597">Phosphoprotein</keyword>
<reference evidence="3 4" key="1">
    <citation type="submission" date="2017-04" db="EMBL/GenBank/DDBJ databases">
        <title>Compelte genome sequence of WV33.</title>
        <authorList>
            <person name="Lee P.C."/>
        </authorList>
    </citation>
    <scope>NUCLEOTIDE SEQUENCE [LARGE SCALE GENOMIC DNA]</scope>
    <source>
        <strain evidence="3 4">WV33</strain>
    </source>
</reference>
<dbReference type="Gene3D" id="3.40.50.2300">
    <property type="match status" value="1"/>
</dbReference>
<dbReference type="Pfam" id="PF00072">
    <property type="entry name" value="Response_reg"/>
    <property type="match status" value="1"/>
</dbReference>
<keyword evidence="4" id="KW-1185">Reference proteome</keyword>
<dbReference type="GO" id="GO:0000160">
    <property type="term" value="P:phosphorelay signal transduction system"/>
    <property type="evidence" value="ECO:0007669"/>
    <property type="project" value="InterPro"/>
</dbReference>
<dbReference type="SMART" id="SM00448">
    <property type="entry name" value="REC"/>
    <property type="match status" value="1"/>
</dbReference>
<dbReference type="PANTHER" id="PTHR44520">
    <property type="entry name" value="RESPONSE REGULATOR RCP1-RELATED"/>
    <property type="match status" value="1"/>
</dbReference>
<dbReference type="KEGG" id="ffa:FFWV33_01525"/>
<evidence type="ECO:0000259" key="2">
    <source>
        <dbReference type="PROSITE" id="PS50110"/>
    </source>
</evidence>
<dbReference type="PROSITE" id="PS50110">
    <property type="entry name" value="RESPONSE_REGULATORY"/>
    <property type="match status" value="1"/>
</dbReference>
<dbReference type="InterPro" id="IPR011006">
    <property type="entry name" value="CheY-like_superfamily"/>
</dbReference>
<dbReference type="AlphaFoldDB" id="A0A2S1L9Q0"/>
<dbReference type="OrthoDB" id="673128at2"/>
<evidence type="ECO:0000256" key="1">
    <source>
        <dbReference type="PROSITE-ProRule" id="PRU00169"/>
    </source>
</evidence>
<dbReference type="InterPro" id="IPR001789">
    <property type="entry name" value="Sig_transdc_resp-reg_receiver"/>
</dbReference>
<protein>
    <submittedName>
        <fullName evidence="3">Response regulator</fullName>
    </submittedName>
</protein>
<dbReference type="EMBL" id="CP020918">
    <property type="protein sequence ID" value="AWG20296.1"/>
    <property type="molecule type" value="Genomic_DNA"/>
</dbReference>
<feature type="modified residue" description="4-aspartylphosphate" evidence="1">
    <location>
        <position position="63"/>
    </location>
</feature>
<accession>A0A2S1L9Q0</accession>
<dbReference type="SUPFAM" id="SSF52172">
    <property type="entry name" value="CheY-like"/>
    <property type="match status" value="1"/>
</dbReference>
<name>A0A2S1L9Q0_9FLAO</name>
<feature type="domain" description="Response regulatory" evidence="2">
    <location>
        <begin position="6"/>
        <end position="130"/>
    </location>
</feature>
<dbReference type="RefSeq" id="WP_108739262.1">
    <property type="nucleotide sequence ID" value="NZ_CP020918.1"/>
</dbReference>
<sequence length="130" mass="14955">MKKIDQVCIIDDDPTHIFITKKYVELSGLVENIMIYKNGKEAYDHLKAIFTASEKLPEIILLDLNMPIWDGWQFLEEFIKIPIKSKINIFILTSSVSATDKIQAEKFNLNGNYLVKPIAFSEIKTIFSTL</sequence>
<dbReference type="Proteomes" id="UP000244527">
    <property type="component" value="Chromosome"/>
</dbReference>
<gene>
    <name evidence="3" type="ORF">FFWV33_01525</name>
</gene>
<dbReference type="PANTHER" id="PTHR44520:SF2">
    <property type="entry name" value="RESPONSE REGULATOR RCP1"/>
    <property type="match status" value="1"/>
</dbReference>
<evidence type="ECO:0000313" key="4">
    <source>
        <dbReference type="Proteomes" id="UP000244527"/>
    </source>
</evidence>
<evidence type="ECO:0000313" key="3">
    <source>
        <dbReference type="EMBL" id="AWG20296.1"/>
    </source>
</evidence>
<dbReference type="InterPro" id="IPR052893">
    <property type="entry name" value="TCS_response_regulator"/>
</dbReference>
<proteinExistence type="predicted"/>
<organism evidence="3 4">
    <name type="scientific">Flavobacterium faecale</name>
    <dbReference type="NCBI Taxonomy" id="1355330"/>
    <lineage>
        <taxon>Bacteria</taxon>
        <taxon>Pseudomonadati</taxon>
        <taxon>Bacteroidota</taxon>
        <taxon>Flavobacteriia</taxon>
        <taxon>Flavobacteriales</taxon>
        <taxon>Flavobacteriaceae</taxon>
        <taxon>Flavobacterium</taxon>
    </lineage>
</organism>